<dbReference type="InterPro" id="IPR050287">
    <property type="entry name" value="MTA/SAH_deaminase"/>
</dbReference>
<feature type="domain" description="Amidohydrolase-related" evidence="4">
    <location>
        <begin position="71"/>
        <end position="429"/>
    </location>
</feature>
<dbReference type="EMBL" id="GL883006">
    <property type="protein sequence ID" value="EGG25219.1"/>
    <property type="molecule type" value="Genomic_DNA"/>
</dbReference>
<name>F4PHN5_CACFS</name>
<proteinExistence type="predicted"/>
<evidence type="ECO:0000256" key="1">
    <source>
        <dbReference type="ARBA" id="ARBA00022723"/>
    </source>
</evidence>
<dbReference type="GO" id="GO:0016814">
    <property type="term" value="F:hydrolase activity, acting on carbon-nitrogen (but not peptide) bonds, in cyclic amidines"/>
    <property type="evidence" value="ECO:0007669"/>
    <property type="project" value="UniProtKB-ARBA"/>
</dbReference>
<dbReference type="InterPro" id="IPR011059">
    <property type="entry name" value="Metal-dep_hydrolase_composite"/>
</dbReference>
<gene>
    <name evidence="5" type="ORF">DFA_03467</name>
</gene>
<keyword evidence="3" id="KW-0862">Zinc</keyword>
<dbReference type="Gene3D" id="3.20.20.140">
    <property type="entry name" value="Metal-dependent hydrolases"/>
    <property type="match status" value="1"/>
</dbReference>
<evidence type="ECO:0000256" key="3">
    <source>
        <dbReference type="ARBA" id="ARBA00022833"/>
    </source>
</evidence>
<dbReference type="GO" id="GO:0046872">
    <property type="term" value="F:metal ion binding"/>
    <property type="evidence" value="ECO:0007669"/>
    <property type="project" value="UniProtKB-KW"/>
</dbReference>
<dbReference type="STRING" id="1054147.F4PHN5"/>
<evidence type="ECO:0000313" key="6">
    <source>
        <dbReference type="Proteomes" id="UP000007797"/>
    </source>
</evidence>
<reference evidence="6" key="1">
    <citation type="journal article" date="2011" name="Genome Res.">
        <title>Phylogeny-wide analysis of social amoeba genomes highlights ancient origins for complex intercellular communication.</title>
        <authorList>
            <person name="Heidel A.J."/>
            <person name="Lawal H.M."/>
            <person name="Felder M."/>
            <person name="Schilde C."/>
            <person name="Helps N.R."/>
            <person name="Tunggal B."/>
            <person name="Rivero F."/>
            <person name="John U."/>
            <person name="Schleicher M."/>
            <person name="Eichinger L."/>
            <person name="Platzer M."/>
            <person name="Noegel A.A."/>
            <person name="Schaap P."/>
            <person name="Gloeckner G."/>
        </authorList>
    </citation>
    <scope>NUCLEOTIDE SEQUENCE [LARGE SCALE GENOMIC DNA]</scope>
    <source>
        <strain evidence="6">SH3</strain>
    </source>
</reference>
<organism evidence="5 6">
    <name type="scientific">Cavenderia fasciculata</name>
    <name type="common">Slime mold</name>
    <name type="synonym">Dictyostelium fasciculatum</name>
    <dbReference type="NCBI Taxonomy" id="261658"/>
    <lineage>
        <taxon>Eukaryota</taxon>
        <taxon>Amoebozoa</taxon>
        <taxon>Evosea</taxon>
        <taxon>Eumycetozoa</taxon>
        <taxon>Dictyostelia</taxon>
        <taxon>Acytosteliales</taxon>
        <taxon>Cavenderiaceae</taxon>
        <taxon>Cavenderia</taxon>
    </lineage>
</organism>
<dbReference type="FunFam" id="3.20.20.140:FF:000014">
    <property type="entry name" value="5-methylthioadenosine/S-adenosylhomocysteine deaminase"/>
    <property type="match status" value="1"/>
</dbReference>
<dbReference type="AlphaFoldDB" id="F4PHN5"/>
<dbReference type="InterPro" id="IPR032466">
    <property type="entry name" value="Metal_Hydrolase"/>
</dbReference>
<keyword evidence="1" id="KW-0479">Metal-binding</keyword>
<dbReference type="GeneID" id="14876827"/>
<dbReference type="Pfam" id="PF01979">
    <property type="entry name" value="Amidohydro_1"/>
    <property type="match status" value="1"/>
</dbReference>
<dbReference type="SUPFAM" id="SSF51556">
    <property type="entry name" value="Metallo-dependent hydrolases"/>
    <property type="match status" value="1"/>
</dbReference>
<dbReference type="RefSeq" id="XP_004363070.1">
    <property type="nucleotide sequence ID" value="XM_004363013.1"/>
</dbReference>
<keyword evidence="6" id="KW-1185">Reference proteome</keyword>
<dbReference type="OrthoDB" id="194468at2759"/>
<evidence type="ECO:0000256" key="2">
    <source>
        <dbReference type="ARBA" id="ARBA00022801"/>
    </source>
</evidence>
<dbReference type="OMA" id="WLVPVEP"/>
<dbReference type="PANTHER" id="PTHR43794:SF11">
    <property type="entry name" value="AMIDOHYDROLASE-RELATED DOMAIN-CONTAINING PROTEIN"/>
    <property type="match status" value="1"/>
</dbReference>
<keyword evidence="2" id="KW-0378">Hydrolase</keyword>
<sequence length="468" mass="52023">MEEVDLIIGAKYIIPIVPSRTYLVDHVIVVKDKKIVDIVKKSQVDEKYKAKEVVQLGGGARAGDSDLDEYILTAGFFNMHCHSAMTLLRGYADDVSLLDWLTKFIWPAEAKWVGEEFVKLGTELACLEMIKTGTTYANEMYYYPEIAAEVMENSGMRATVSVPIIKFPTIYANNEAEYLEKGEKFIEQYKSNEMIRPALGPHAVYTITDEAYLRVKELSEKHNLVIHTHLHETHVEVADEEKLNGKRPLARLDGLGVLSERLIAVHMTQLTKEECQLVADNKVNVVHCPESNLKLGVAGICPVHQLEKCGVNVCIGTDSAASNDDLDMLSEMRCAALVDKLCYNMTLKSELEPNPQSSGVTPSHRMLSMATINGAKALGVDKELGSIEIGKFADIVAIKVTSPPIYDAISHLVYVGTNRVTDVWVGGKNLLKNTVLQTMNEDEIRKKVIEFSKKIKDIRPTTGTIVIQ</sequence>
<dbReference type="InterPro" id="IPR006680">
    <property type="entry name" value="Amidohydro-rel"/>
</dbReference>
<dbReference type="GO" id="GO:0019239">
    <property type="term" value="F:deaminase activity"/>
    <property type="evidence" value="ECO:0007669"/>
    <property type="project" value="UniProtKB-ARBA"/>
</dbReference>
<dbReference type="SUPFAM" id="SSF51338">
    <property type="entry name" value="Composite domain of metallo-dependent hydrolases"/>
    <property type="match status" value="1"/>
</dbReference>
<dbReference type="Gene3D" id="2.30.40.10">
    <property type="entry name" value="Urease, subunit C, domain 1"/>
    <property type="match status" value="1"/>
</dbReference>
<evidence type="ECO:0000313" key="5">
    <source>
        <dbReference type="EMBL" id="EGG25219.1"/>
    </source>
</evidence>
<dbReference type="CDD" id="cd01298">
    <property type="entry name" value="ATZ_TRZ_like"/>
    <property type="match status" value="1"/>
</dbReference>
<dbReference type="PANTHER" id="PTHR43794">
    <property type="entry name" value="AMINOHYDROLASE SSNA-RELATED"/>
    <property type="match status" value="1"/>
</dbReference>
<dbReference type="Proteomes" id="UP000007797">
    <property type="component" value="Unassembled WGS sequence"/>
</dbReference>
<dbReference type="KEGG" id="dfa:DFA_03467"/>
<protein>
    <submittedName>
        <fullName evidence="5">Amidohydrolase</fullName>
    </submittedName>
</protein>
<accession>F4PHN5</accession>
<evidence type="ECO:0000259" key="4">
    <source>
        <dbReference type="Pfam" id="PF01979"/>
    </source>
</evidence>